<proteinExistence type="predicted"/>
<evidence type="ECO:0000256" key="1">
    <source>
        <dbReference type="SAM" id="MobiDB-lite"/>
    </source>
</evidence>
<protein>
    <submittedName>
        <fullName evidence="2">Uncharacterized protein</fullName>
    </submittedName>
</protein>
<dbReference type="PANTHER" id="PTHR33416:SF20">
    <property type="entry name" value="NUCLEAR PORE COMPLEX PROTEIN NUP1"/>
    <property type="match status" value="1"/>
</dbReference>
<name>A0ABR2LIL7_9ASPA</name>
<dbReference type="EMBL" id="JBBWWR010000019">
    <property type="protein sequence ID" value="KAK8941994.1"/>
    <property type="molecule type" value="Genomic_DNA"/>
</dbReference>
<sequence>MASSEYDGGTGGKFRKRPLRSAASTPYDRPPLAARGIRSPAEVAAGRASQLISSSATRLFSSVFRKRLTAPSDTI</sequence>
<keyword evidence="3" id="KW-1185">Reference proteome</keyword>
<gene>
    <name evidence="2" type="ORF">KSP40_PGU009583</name>
</gene>
<feature type="region of interest" description="Disordered" evidence="1">
    <location>
        <begin position="1"/>
        <end position="34"/>
    </location>
</feature>
<evidence type="ECO:0000313" key="2">
    <source>
        <dbReference type="EMBL" id="KAK8941994.1"/>
    </source>
</evidence>
<evidence type="ECO:0000313" key="3">
    <source>
        <dbReference type="Proteomes" id="UP001412067"/>
    </source>
</evidence>
<organism evidence="2 3">
    <name type="scientific">Platanthera guangdongensis</name>
    <dbReference type="NCBI Taxonomy" id="2320717"/>
    <lineage>
        <taxon>Eukaryota</taxon>
        <taxon>Viridiplantae</taxon>
        <taxon>Streptophyta</taxon>
        <taxon>Embryophyta</taxon>
        <taxon>Tracheophyta</taxon>
        <taxon>Spermatophyta</taxon>
        <taxon>Magnoliopsida</taxon>
        <taxon>Liliopsida</taxon>
        <taxon>Asparagales</taxon>
        <taxon>Orchidaceae</taxon>
        <taxon>Orchidoideae</taxon>
        <taxon>Orchideae</taxon>
        <taxon>Orchidinae</taxon>
        <taxon>Platanthera</taxon>
    </lineage>
</organism>
<accession>A0ABR2LIL7</accession>
<reference evidence="2 3" key="1">
    <citation type="journal article" date="2022" name="Nat. Plants">
        <title>Genomes of leafy and leafless Platanthera orchids illuminate the evolution of mycoheterotrophy.</title>
        <authorList>
            <person name="Li M.H."/>
            <person name="Liu K.W."/>
            <person name="Li Z."/>
            <person name="Lu H.C."/>
            <person name="Ye Q.L."/>
            <person name="Zhang D."/>
            <person name="Wang J.Y."/>
            <person name="Li Y.F."/>
            <person name="Zhong Z.M."/>
            <person name="Liu X."/>
            <person name="Yu X."/>
            <person name="Liu D.K."/>
            <person name="Tu X.D."/>
            <person name="Liu B."/>
            <person name="Hao Y."/>
            <person name="Liao X.Y."/>
            <person name="Jiang Y.T."/>
            <person name="Sun W.H."/>
            <person name="Chen J."/>
            <person name="Chen Y.Q."/>
            <person name="Ai Y."/>
            <person name="Zhai J.W."/>
            <person name="Wu S.S."/>
            <person name="Zhou Z."/>
            <person name="Hsiao Y.Y."/>
            <person name="Wu W.L."/>
            <person name="Chen Y.Y."/>
            <person name="Lin Y.F."/>
            <person name="Hsu J.L."/>
            <person name="Li C.Y."/>
            <person name="Wang Z.W."/>
            <person name="Zhao X."/>
            <person name="Zhong W.Y."/>
            <person name="Ma X.K."/>
            <person name="Ma L."/>
            <person name="Huang J."/>
            <person name="Chen G.Z."/>
            <person name="Huang M.Z."/>
            <person name="Huang L."/>
            <person name="Peng D.H."/>
            <person name="Luo Y.B."/>
            <person name="Zou S.Q."/>
            <person name="Chen S.P."/>
            <person name="Lan S."/>
            <person name="Tsai W.C."/>
            <person name="Van de Peer Y."/>
            <person name="Liu Z.J."/>
        </authorList>
    </citation>
    <scope>NUCLEOTIDE SEQUENCE [LARGE SCALE GENOMIC DNA]</scope>
    <source>
        <strain evidence="2">Lor288</strain>
    </source>
</reference>
<dbReference type="PANTHER" id="PTHR33416">
    <property type="entry name" value="NUCLEAR PORE COMPLEX PROTEIN NUP1"/>
    <property type="match status" value="1"/>
</dbReference>
<comment type="caution">
    <text evidence="2">The sequence shown here is derived from an EMBL/GenBank/DDBJ whole genome shotgun (WGS) entry which is preliminary data.</text>
</comment>
<dbReference type="Proteomes" id="UP001412067">
    <property type="component" value="Unassembled WGS sequence"/>
</dbReference>